<comment type="caution">
    <text evidence="4">The sequence shown here is derived from an EMBL/GenBank/DDBJ whole genome shotgun (WGS) entry which is preliminary data.</text>
</comment>
<keyword evidence="5" id="KW-1185">Reference proteome</keyword>
<keyword evidence="2" id="KW-0677">Repeat</keyword>
<evidence type="ECO:0000313" key="5">
    <source>
        <dbReference type="Proteomes" id="UP001589814"/>
    </source>
</evidence>
<dbReference type="EMBL" id="JBHLVX010000058">
    <property type="protein sequence ID" value="MFC0269407.1"/>
    <property type="molecule type" value="Genomic_DNA"/>
</dbReference>
<sequence length="276" mass="29742">MTTALTDVTNLLMWQRGDTPLVILDCRARLADPDAGRRFYNEGHIPGAFHASVDHHLSAPPAGANGGRHPLPAPQQWQRQLQQWGITPQTRVVVYDDLGGQLAAARAWWMLKWAGHDDVYVLNGGIQVWQAEGGPLESREPRVHEVSDWQCDFQAQMIATAEEVAEGEALLLDARGAARFAGEEEPVDSRAGHIPGAANLPASSLLDERNCVAASDALAQLIPATGQSSIAYCGSGVSACMIILAHAALGRPLPRLYPGSWSEWSSDPERPLATGH</sequence>
<dbReference type="GO" id="GO:0016740">
    <property type="term" value="F:transferase activity"/>
    <property type="evidence" value="ECO:0007669"/>
    <property type="project" value="UniProtKB-KW"/>
</dbReference>
<dbReference type="InterPro" id="IPR036873">
    <property type="entry name" value="Rhodanese-like_dom_sf"/>
</dbReference>
<dbReference type="InterPro" id="IPR001763">
    <property type="entry name" value="Rhodanese-like_dom"/>
</dbReference>
<dbReference type="PROSITE" id="PS50206">
    <property type="entry name" value="RHODANESE_3"/>
    <property type="match status" value="2"/>
</dbReference>
<dbReference type="Gene3D" id="3.40.250.10">
    <property type="entry name" value="Rhodanese-like domain"/>
    <property type="match status" value="2"/>
</dbReference>
<dbReference type="SMART" id="SM00450">
    <property type="entry name" value="RHOD"/>
    <property type="match status" value="2"/>
</dbReference>
<dbReference type="Proteomes" id="UP001589814">
    <property type="component" value="Unassembled WGS sequence"/>
</dbReference>
<feature type="domain" description="Rhodanese" evidence="3">
    <location>
        <begin position="17"/>
        <end position="138"/>
    </location>
</feature>
<organism evidence="4 5">
    <name type="scientific">Kushneria aurantia</name>
    <dbReference type="NCBI Taxonomy" id="504092"/>
    <lineage>
        <taxon>Bacteria</taxon>
        <taxon>Pseudomonadati</taxon>
        <taxon>Pseudomonadota</taxon>
        <taxon>Gammaproteobacteria</taxon>
        <taxon>Oceanospirillales</taxon>
        <taxon>Halomonadaceae</taxon>
        <taxon>Kushneria</taxon>
    </lineage>
</organism>
<dbReference type="PANTHER" id="PTHR11364:SF27">
    <property type="entry name" value="SULFURTRANSFERASE"/>
    <property type="match status" value="1"/>
</dbReference>
<reference evidence="4 5" key="1">
    <citation type="submission" date="2024-09" db="EMBL/GenBank/DDBJ databases">
        <authorList>
            <person name="Sun Q."/>
            <person name="Mori K."/>
        </authorList>
    </citation>
    <scope>NUCLEOTIDE SEQUENCE [LARGE SCALE GENOMIC DNA]</scope>
    <source>
        <strain evidence="4 5">CCM 7415</strain>
    </source>
</reference>
<evidence type="ECO:0000313" key="4">
    <source>
        <dbReference type="EMBL" id="MFC0269407.1"/>
    </source>
</evidence>
<accession>A0ABV6G6W1</accession>
<dbReference type="SUPFAM" id="SSF52821">
    <property type="entry name" value="Rhodanese/Cell cycle control phosphatase"/>
    <property type="match status" value="2"/>
</dbReference>
<evidence type="ECO:0000256" key="1">
    <source>
        <dbReference type="ARBA" id="ARBA00022679"/>
    </source>
</evidence>
<proteinExistence type="predicted"/>
<dbReference type="PANTHER" id="PTHR11364">
    <property type="entry name" value="THIOSULFATE SULFERTANSFERASE"/>
    <property type="match status" value="1"/>
</dbReference>
<dbReference type="RefSeq" id="WP_019951649.1">
    <property type="nucleotide sequence ID" value="NZ_JBHLVX010000058.1"/>
</dbReference>
<evidence type="ECO:0000256" key="2">
    <source>
        <dbReference type="ARBA" id="ARBA00022737"/>
    </source>
</evidence>
<gene>
    <name evidence="4" type="ORF">ACFFHW_15665</name>
</gene>
<dbReference type="CDD" id="cd01449">
    <property type="entry name" value="TST_Repeat_2"/>
    <property type="match status" value="1"/>
</dbReference>
<protein>
    <submittedName>
        <fullName evidence="4">Sulfurtransferase</fullName>
        <ecNumber evidence="4">2.8.1.-</ecNumber>
    </submittedName>
</protein>
<feature type="domain" description="Rhodanese" evidence="3">
    <location>
        <begin position="165"/>
        <end position="273"/>
    </location>
</feature>
<dbReference type="Pfam" id="PF00581">
    <property type="entry name" value="Rhodanese"/>
    <property type="match status" value="2"/>
</dbReference>
<keyword evidence="1 4" id="KW-0808">Transferase</keyword>
<evidence type="ECO:0000259" key="3">
    <source>
        <dbReference type="PROSITE" id="PS50206"/>
    </source>
</evidence>
<dbReference type="EC" id="2.8.1.-" evidence="4"/>
<dbReference type="CDD" id="cd01448">
    <property type="entry name" value="TST_Repeat_1"/>
    <property type="match status" value="1"/>
</dbReference>
<dbReference type="InterPro" id="IPR045078">
    <property type="entry name" value="TST/MPST-like"/>
</dbReference>
<name>A0ABV6G6W1_9GAMM</name>